<gene>
    <name evidence="1" type="ORF">MALV_40350</name>
</gene>
<evidence type="ECO:0000313" key="2">
    <source>
        <dbReference type="Proteomes" id="UP000466906"/>
    </source>
</evidence>
<keyword evidence="2" id="KW-1185">Reference proteome</keyword>
<name>A0A6N4UVK4_9MYCO</name>
<dbReference type="EMBL" id="AP022565">
    <property type="protein sequence ID" value="BBX28910.1"/>
    <property type="molecule type" value="Genomic_DNA"/>
</dbReference>
<organism evidence="1 2">
    <name type="scientific">Mycolicibacterium alvei</name>
    <dbReference type="NCBI Taxonomy" id="67081"/>
    <lineage>
        <taxon>Bacteria</taxon>
        <taxon>Bacillati</taxon>
        <taxon>Actinomycetota</taxon>
        <taxon>Actinomycetes</taxon>
        <taxon>Mycobacteriales</taxon>
        <taxon>Mycobacteriaceae</taxon>
        <taxon>Mycolicibacterium</taxon>
    </lineage>
</organism>
<dbReference type="KEGG" id="malv:MALV_40350"/>
<accession>A0A6N4UVK4</accession>
<protein>
    <submittedName>
        <fullName evidence="1">Uncharacterized protein</fullName>
    </submittedName>
</protein>
<dbReference type="Proteomes" id="UP000466906">
    <property type="component" value="Chromosome"/>
</dbReference>
<proteinExistence type="predicted"/>
<dbReference type="AlphaFoldDB" id="A0A6N4UVK4"/>
<sequence length="106" mass="11764">MSSSGNFVAETIEKVVYCGQGGADRSSQWGCSGREGRKQGYCEQTTHASAFLFTRIRSPWPTAMPRSAAEMVKRGSPLLNSVDTRIRDRYVSKGRTCGRLLSRKDK</sequence>
<evidence type="ECO:0000313" key="1">
    <source>
        <dbReference type="EMBL" id="BBX28910.1"/>
    </source>
</evidence>
<reference evidence="1 2" key="1">
    <citation type="journal article" date="2019" name="Emerg. Microbes Infect.">
        <title>Comprehensive subspecies identification of 175 nontuberculous mycobacteria species based on 7547 genomic profiles.</title>
        <authorList>
            <person name="Matsumoto Y."/>
            <person name="Kinjo T."/>
            <person name="Motooka D."/>
            <person name="Nabeya D."/>
            <person name="Jung N."/>
            <person name="Uechi K."/>
            <person name="Horii T."/>
            <person name="Iida T."/>
            <person name="Fujita J."/>
            <person name="Nakamura S."/>
        </authorList>
    </citation>
    <scope>NUCLEOTIDE SEQUENCE [LARGE SCALE GENOMIC DNA]</scope>
    <source>
        <strain evidence="1 2">JCM 12272</strain>
    </source>
</reference>